<dbReference type="EMBL" id="JACVVK020000264">
    <property type="protein sequence ID" value="KAK7481326.1"/>
    <property type="molecule type" value="Genomic_DNA"/>
</dbReference>
<proteinExistence type="predicted"/>
<keyword evidence="2" id="KW-1185">Reference proteome</keyword>
<comment type="caution">
    <text evidence="1">The sequence shown here is derived from an EMBL/GenBank/DDBJ whole genome shotgun (WGS) entry which is preliminary data.</text>
</comment>
<sequence length="157" mass="17182">SPETSSALPCRTSVSTGSFTVHFEKPRWAIFLRATLKANLSECSKRTKTGSMKMSLQRKCSLPEGSVQLLAFPLKEHDHSALAGDAIRADNCQICVRGVTGSGTWLSFETSAGAPARHICLAQNLINTREAAREADYFINGFVQLEHTRPADHGHRL</sequence>
<evidence type="ECO:0000313" key="2">
    <source>
        <dbReference type="Proteomes" id="UP001519460"/>
    </source>
</evidence>
<reference evidence="1 2" key="1">
    <citation type="journal article" date="2023" name="Sci. Data">
        <title>Genome assembly of the Korean intertidal mud-creeper Batillaria attramentaria.</title>
        <authorList>
            <person name="Patra A.K."/>
            <person name="Ho P.T."/>
            <person name="Jun S."/>
            <person name="Lee S.J."/>
            <person name="Kim Y."/>
            <person name="Won Y.J."/>
        </authorList>
    </citation>
    <scope>NUCLEOTIDE SEQUENCE [LARGE SCALE GENOMIC DNA]</scope>
    <source>
        <strain evidence="1">Wonlab-2016</strain>
    </source>
</reference>
<gene>
    <name evidence="1" type="ORF">BaRGS_00027406</name>
</gene>
<accession>A0ABD0K200</accession>
<protein>
    <submittedName>
        <fullName evidence="1">Uncharacterized protein</fullName>
    </submittedName>
</protein>
<name>A0ABD0K200_9CAEN</name>
<dbReference type="Proteomes" id="UP001519460">
    <property type="component" value="Unassembled WGS sequence"/>
</dbReference>
<evidence type="ECO:0000313" key="1">
    <source>
        <dbReference type="EMBL" id="KAK7481326.1"/>
    </source>
</evidence>
<organism evidence="1 2">
    <name type="scientific">Batillaria attramentaria</name>
    <dbReference type="NCBI Taxonomy" id="370345"/>
    <lineage>
        <taxon>Eukaryota</taxon>
        <taxon>Metazoa</taxon>
        <taxon>Spiralia</taxon>
        <taxon>Lophotrochozoa</taxon>
        <taxon>Mollusca</taxon>
        <taxon>Gastropoda</taxon>
        <taxon>Caenogastropoda</taxon>
        <taxon>Sorbeoconcha</taxon>
        <taxon>Cerithioidea</taxon>
        <taxon>Batillariidae</taxon>
        <taxon>Batillaria</taxon>
    </lineage>
</organism>
<feature type="non-terminal residue" evidence="1">
    <location>
        <position position="157"/>
    </location>
</feature>
<feature type="non-terminal residue" evidence="1">
    <location>
        <position position="1"/>
    </location>
</feature>
<dbReference type="AlphaFoldDB" id="A0ABD0K200"/>